<evidence type="ECO:0000313" key="5">
    <source>
        <dbReference type="Proteomes" id="UP000005408"/>
    </source>
</evidence>
<sequence>MEETEVKTPFENHTLPGEVKPKMKTKRLNHFPPMTSKDEDETERKTTAGNGKKKGKKKDQKKNNQSDENWDWDCAEEKPMHGANDDEGTFWQIFTQIGLVVSAIALFVIVFGSACLSRIIIHVMIWKLNPPLTETNFAMNKLGGVLKPKIERMSLNCSDLSTSDCRQGYYIRNGLPDSWKCTVEPYKCVLREDPPTVNVAWIWGLIIIMSAPYFYTIIVSMWRICFKKNKLDKFQIKMFLLSLAVELTHATGLCIMVFLVMPAFDPLSASILSYFVCIFPTVLSLSAEDENVVAILVLLLISICMVSVIWWENFVTSNIKQSSEAGKQSFLKDYVKSKREKVSVLVYLLKIAWIFLVTLIIYVIQSKGDTLDTARTFLYLDEAATVNTLSGAVRLESSSYITYGCMTLNPYMMSLICLILTLIFFKMARYACRVVLQRKCFSLPIILNLFFVPVFFIIIMRYPLPFTAEGCNVLQPLWELDFNSSIERVWPLIASGCLGLLSVIILTTYIWSTGGSKMEKVERLFMKPAYCGIFLDLSLLLSRRRTIDNSDFVKHTQQSEEKPQEVYSPMVYFCATMWHETENEMTQLLKSIFRACDKGWKIYEVELRQYENTETD</sequence>
<feature type="domain" description="Chitin synthase chs-1/2 N-terminal putative transporter" evidence="3">
    <location>
        <begin position="191"/>
        <end position="285"/>
    </location>
</feature>
<feature type="transmembrane region" description="Helical" evidence="2">
    <location>
        <begin position="97"/>
        <end position="121"/>
    </location>
</feature>
<feature type="transmembrane region" description="Helical" evidence="2">
    <location>
        <begin position="200"/>
        <end position="226"/>
    </location>
</feature>
<reference evidence="4" key="1">
    <citation type="submission" date="2022-08" db="UniProtKB">
        <authorList>
            <consortium name="EnsemblMetazoa"/>
        </authorList>
    </citation>
    <scope>IDENTIFICATION</scope>
    <source>
        <strain evidence="4">05x7-T-G4-1.051#20</strain>
    </source>
</reference>
<dbReference type="Pfam" id="PF23000">
    <property type="entry name" value="ChitinSynthase_IV_N"/>
    <property type="match status" value="1"/>
</dbReference>
<feature type="compositionally biased region" description="Basic and acidic residues" evidence="1">
    <location>
        <begin position="1"/>
        <end position="10"/>
    </location>
</feature>
<feature type="transmembrane region" description="Helical" evidence="2">
    <location>
        <begin position="445"/>
        <end position="464"/>
    </location>
</feature>
<feature type="region of interest" description="Disordered" evidence="1">
    <location>
        <begin position="1"/>
        <end position="78"/>
    </location>
</feature>
<feature type="transmembrane region" description="Helical" evidence="2">
    <location>
        <begin position="238"/>
        <end position="261"/>
    </location>
</feature>
<dbReference type="Proteomes" id="UP000005408">
    <property type="component" value="Unassembled WGS sequence"/>
</dbReference>
<proteinExistence type="predicted"/>
<organism evidence="4 5">
    <name type="scientific">Magallana gigas</name>
    <name type="common">Pacific oyster</name>
    <name type="synonym">Crassostrea gigas</name>
    <dbReference type="NCBI Taxonomy" id="29159"/>
    <lineage>
        <taxon>Eukaryota</taxon>
        <taxon>Metazoa</taxon>
        <taxon>Spiralia</taxon>
        <taxon>Lophotrochozoa</taxon>
        <taxon>Mollusca</taxon>
        <taxon>Bivalvia</taxon>
        <taxon>Autobranchia</taxon>
        <taxon>Pteriomorphia</taxon>
        <taxon>Ostreida</taxon>
        <taxon>Ostreoidea</taxon>
        <taxon>Ostreidae</taxon>
        <taxon>Magallana</taxon>
    </lineage>
</organism>
<protein>
    <recommendedName>
        <fullName evidence="3">Chitin synthase chs-1/2 N-terminal putative transporter domain-containing protein</fullName>
    </recommendedName>
</protein>
<dbReference type="AlphaFoldDB" id="A0A8W8L3Z0"/>
<feature type="compositionally biased region" description="Basic residues" evidence="1">
    <location>
        <begin position="51"/>
        <end position="60"/>
    </location>
</feature>
<keyword evidence="5" id="KW-1185">Reference proteome</keyword>
<keyword evidence="2" id="KW-0812">Transmembrane</keyword>
<keyword evidence="2" id="KW-1133">Transmembrane helix</keyword>
<feature type="transmembrane region" description="Helical" evidence="2">
    <location>
        <begin position="401"/>
        <end position="425"/>
    </location>
</feature>
<evidence type="ECO:0000313" key="4">
    <source>
        <dbReference type="EnsemblMetazoa" id="G26581.1:cds"/>
    </source>
</evidence>
<dbReference type="EnsemblMetazoa" id="G26581.1">
    <property type="protein sequence ID" value="G26581.1:cds"/>
    <property type="gene ID" value="G26581"/>
</dbReference>
<name>A0A8W8L3Z0_MAGGI</name>
<keyword evidence="2" id="KW-0472">Membrane</keyword>
<feature type="transmembrane region" description="Helical" evidence="2">
    <location>
        <begin position="344"/>
        <end position="364"/>
    </location>
</feature>
<dbReference type="InterPro" id="IPR055120">
    <property type="entry name" value="Chs-1/2_IV_N"/>
</dbReference>
<accession>A0A8W8L3Z0</accession>
<evidence type="ECO:0000256" key="2">
    <source>
        <dbReference type="SAM" id="Phobius"/>
    </source>
</evidence>
<evidence type="ECO:0000256" key="1">
    <source>
        <dbReference type="SAM" id="MobiDB-lite"/>
    </source>
</evidence>
<feature type="transmembrane region" description="Helical" evidence="2">
    <location>
        <begin position="489"/>
        <end position="512"/>
    </location>
</feature>
<feature type="transmembrane region" description="Helical" evidence="2">
    <location>
        <begin position="292"/>
        <end position="311"/>
    </location>
</feature>
<evidence type="ECO:0000259" key="3">
    <source>
        <dbReference type="Pfam" id="PF23000"/>
    </source>
</evidence>